<dbReference type="InterPro" id="IPR001434">
    <property type="entry name" value="OmcB-like_DUF11"/>
</dbReference>
<dbReference type="RefSeq" id="WP_097127115.1">
    <property type="nucleotide sequence ID" value="NZ_OCNH01000002.1"/>
</dbReference>
<keyword evidence="5" id="KW-1185">Reference proteome</keyword>
<dbReference type="SUPFAM" id="SSF110296">
    <property type="entry name" value="Oligoxyloglucan reducing end-specific cellobiohydrolase"/>
    <property type="match status" value="2"/>
</dbReference>
<accession>A0A286G4L5</accession>
<dbReference type="InterPro" id="IPR047589">
    <property type="entry name" value="DUF11_rpt"/>
</dbReference>
<feature type="compositionally biased region" description="Polar residues" evidence="1">
    <location>
        <begin position="1573"/>
        <end position="1585"/>
    </location>
</feature>
<feature type="region of interest" description="Disordered" evidence="1">
    <location>
        <begin position="69"/>
        <end position="96"/>
    </location>
</feature>
<evidence type="ECO:0000259" key="3">
    <source>
        <dbReference type="Pfam" id="PF01345"/>
    </source>
</evidence>
<proteinExistence type="predicted"/>
<evidence type="ECO:0000256" key="1">
    <source>
        <dbReference type="SAM" id="MobiDB-lite"/>
    </source>
</evidence>
<gene>
    <name evidence="4" type="ORF">SAMN06269250_3230</name>
</gene>
<dbReference type="Gene3D" id="2.130.10.10">
    <property type="entry name" value="YVTN repeat-like/Quinoprotein amine dehydrogenase"/>
    <property type="match status" value="2"/>
</dbReference>
<protein>
    <submittedName>
        <fullName evidence="4">Conserved repeat domain-containing protein</fullName>
    </submittedName>
</protein>
<reference evidence="5" key="1">
    <citation type="submission" date="2017-09" db="EMBL/GenBank/DDBJ databases">
        <authorList>
            <person name="Varghese N."/>
            <person name="Submissions S."/>
        </authorList>
    </citation>
    <scope>NUCLEOTIDE SEQUENCE [LARGE SCALE GENOMIC DNA]</scope>
    <source>
        <strain evidence="5">DSM 29961</strain>
    </source>
</reference>
<feature type="region of interest" description="Disordered" evidence="1">
    <location>
        <begin position="1573"/>
        <end position="1592"/>
    </location>
</feature>
<feature type="chain" id="PRO_5012854936" evidence="2">
    <location>
        <begin position="25"/>
        <end position="1757"/>
    </location>
</feature>
<feature type="region of interest" description="Disordered" evidence="1">
    <location>
        <begin position="1603"/>
        <end position="1632"/>
    </location>
</feature>
<organism evidence="4 5">
    <name type="scientific">Spirosoma fluviale</name>
    <dbReference type="NCBI Taxonomy" id="1597977"/>
    <lineage>
        <taxon>Bacteria</taxon>
        <taxon>Pseudomonadati</taxon>
        <taxon>Bacteroidota</taxon>
        <taxon>Cytophagia</taxon>
        <taxon>Cytophagales</taxon>
        <taxon>Cytophagaceae</taxon>
        <taxon>Spirosoma</taxon>
    </lineage>
</organism>
<dbReference type="EMBL" id="OCNH01000002">
    <property type="protein sequence ID" value="SOD89904.1"/>
    <property type="molecule type" value="Genomic_DNA"/>
</dbReference>
<dbReference type="Gene3D" id="2.60.40.10">
    <property type="entry name" value="Immunoglobulins"/>
    <property type="match status" value="2"/>
</dbReference>
<feature type="signal peptide" evidence="2">
    <location>
        <begin position="1"/>
        <end position="24"/>
    </location>
</feature>
<dbReference type="InterPro" id="IPR015943">
    <property type="entry name" value="WD40/YVTN_repeat-like_dom_sf"/>
</dbReference>
<keyword evidence="2" id="KW-0732">Signal</keyword>
<feature type="domain" description="DUF11" evidence="3">
    <location>
        <begin position="1633"/>
        <end position="1742"/>
    </location>
</feature>
<evidence type="ECO:0000313" key="4">
    <source>
        <dbReference type="EMBL" id="SOD89904.1"/>
    </source>
</evidence>
<dbReference type="InterPro" id="IPR013783">
    <property type="entry name" value="Ig-like_fold"/>
</dbReference>
<dbReference type="Pfam" id="PF01345">
    <property type="entry name" value="DUF11"/>
    <property type="match status" value="2"/>
</dbReference>
<sequence>MPIRTLCRFLVNWALLSSPLFSYAQNQPGPAPQQDTLRRMAEEEQRRLMDPATGTVPYERLDEARRQLNKQSVTSNGAPVAQSGIPNVTWQERGPSNVGGRTRALLFDPNDPTRKKVWAGSLAGGLWYTNDITDANAGWTPVSDTWENMVVTSIAADPSNPQVMYAGTGEITDFAMTKPGGGIWKTTNGGTSWVRLSSTIPSGVDQTISNTFLYVQKIAVSQTGTIFCATQYGIVKSVDGGSNWTFVLDPGQAIGTTQPADYNSQANHASDIEIANDGTIYAAFTGGLIFKSTNQSGTSWTTLLPFIQGQDGHSNRTELALAYSTQGTTQTVYAVASEYDVYLFKKSTNGGTTWTDLPIPAYTTNNSFVKYRGWYSLSLIVDPGNKDIVFLGGHEWGRSIDGGLSWQFPFVSSPLIYYQQGIVFRPGTNQAVFSHDRGVTFSPDWLISTQISPTLIERNKGLRVDEVLTVSLENIKNSEQMLSDVRSAGVYKTSVTGSGNFLEQAEPDQYGYYCQIDQDQPNLKIANIGFAGYSLYDATDNATSLGGRPVRFDTNNTFFVADYDSDNNRFFTLHLQNSTYHIRVVSNVGSGQQVTNNVQVDLLPGLLTPTSAKLSQNKQDLFLGSIVGGILKVQNIAQLSGNQSSKLPNPVSYTPGIVTSIDLAANDQKMLVTYSSSLSVISVGYSPDGGQTWISKDEPGHGLPNTTVNWGIFNPSNPSQVMLATDMGVYLTNDITANNPLWQKVTTNLPAVPCKKLTYRPADGRVAVATHGRGVWTTDAWAPTPTITLTGVSNATLCAGNTFTISFSTAGPAFNTGNTFEVWLSDSTGSFANKLKIGSGTTSPISVTLPSGYYDALPYSKNYRLKVTAPSIEIESNLSAPIIIGNLGYAFITDRVGNSNGSICPDSRILLTIEPLNLGFSLVAAESYQWLLDGTPIVGETSLTISTQQAGDYQAIIQQAGCTVRSYAYRLSVSNVTSAHVISLVGNTPQCDDRPQTLNSSYLGETATYQWTRDGINIIGATSSTLSTTQSGAYSIQITDGDCSITSSTQQLSFGRSLFARALLNSIDSLLCPTPPFYRYMTAEQISFDQLANGTYSIQWYRDNVLQTGFTNLGYYAFQPGTYTFELKQGSCVTRSNTIVIDQGAPAPQTIMNFFINKTACLGETRTMYVSDNNNYNSYQWQKDGIDIPGATGDYYTAQSSGSYTVRIQTAGNCQATSLPVSLTFSNTIQPVVYYNGPSAESCSGTFLYANDPYQLTSYQYQWIRDGAKISGATSSNFYAGQSGVYSVQVTDGACSGMSKDIYVSTMQEAKPVISKNRSNSQLCANNSFQLTAKYNNGSLQWKRNGVVISGATGETFYATQSGIYSVVVQDGSCSAESDPVEVKIGEATTATLSGNALITAGQATKLPITFTGPAPWSVSLTNGQSITATYQNPAFITVAPTSNTTYQLASVINACGTGITSGQASVSVGTGSADVALNMAVSNRSPKVGDLVSYTLSAANAGPDNAQGIQLSSLLPNGLSFVSSASPGVSVTNGIVSATLGTIPANSQSAISFLATPTLPGTFATAAQITASLTPDPDSQPNSGTGDGQDDAVMVDLRTTSSGAFTSSDNPNQLPLPVVSTSQPATDPNTADLSLSLRVDKLTLTTTDILSTSITVSNRGGASVASIIVELVLPNGTASPASQVNWVGVSGQVYKGYINQLAAGQSATLVLRWQATGSGTLKAQVLDVSEADSDSTPGNGYSKGEDDEARLSLRVK</sequence>
<dbReference type="OrthoDB" id="9757947at2"/>
<name>A0A286G4L5_9BACT</name>
<feature type="domain" description="DUF11" evidence="3">
    <location>
        <begin position="1475"/>
        <end position="1586"/>
    </location>
</feature>
<feature type="region of interest" description="Disordered" evidence="1">
    <location>
        <begin position="1730"/>
        <end position="1757"/>
    </location>
</feature>
<dbReference type="NCBIfam" id="TIGR01451">
    <property type="entry name" value="B_ant_repeat"/>
    <property type="match status" value="1"/>
</dbReference>
<evidence type="ECO:0000256" key="2">
    <source>
        <dbReference type="SAM" id="SignalP"/>
    </source>
</evidence>
<evidence type="ECO:0000313" key="5">
    <source>
        <dbReference type="Proteomes" id="UP000219452"/>
    </source>
</evidence>
<dbReference type="Proteomes" id="UP000219452">
    <property type="component" value="Unassembled WGS sequence"/>
</dbReference>